<accession>A0A8X6FXX6</accession>
<reference evidence="1" key="1">
    <citation type="submission" date="2020-07" db="EMBL/GenBank/DDBJ databases">
        <title>Multicomponent nature underlies the extraordinary mechanical properties of spider dragline silk.</title>
        <authorList>
            <person name="Kono N."/>
            <person name="Nakamura H."/>
            <person name="Mori M."/>
            <person name="Yoshida Y."/>
            <person name="Ohtoshi R."/>
            <person name="Malay A.D."/>
            <person name="Moran D.A.P."/>
            <person name="Tomita M."/>
            <person name="Numata K."/>
            <person name="Arakawa K."/>
        </authorList>
    </citation>
    <scope>NUCLEOTIDE SEQUENCE</scope>
</reference>
<comment type="caution">
    <text evidence="1">The sequence shown here is derived from an EMBL/GenBank/DDBJ whole genome shotgun (WGS) entry which is preliminary data.</text>
</comment>
<protein>
    <submittedName>
        <fullName evidence="1">Uncharacterized protein</fullName>
    </submittedName>
</protein>
<organism evidence="1 2">
    <name type="scientific">Trichonephila clavata</name>
    <name type="common">Joro spider</name>
    <name type="synonym">Nephila clavata</name>
    <dbReference type="NCBI Taxonomy" id="2740835"/>
    <lineage>
        <taxon>Eukaryota</taxon>
        <taxon>Metazoa</taxon>
        <taxon>Ecdysozoa</taxon>
        <taxon>Arthropoda</taxon>
        <taxon>Chelicerata</taxon>
        <taxon>Arachnida</taxon>
        <taxon>Araneae</taxon>
        <taxon>Araneomorphae</taxon>
        <taxon>Entelegynae</taxon>
        <taxon>Araneoidea</taxon>
        <taxon>Nephilidae</taxon>
        <taxon>Trichonephila</taxon>
    </lineage>
</organism>
<evidence type="ECO:0000313" key="1">
    <source>
        <dbReference type="EMBL" id="GFQ91777.1"/>
    </source>
</evidence>
<dbReference type="AlphaFoldDB" id="A0A8X6FXX6"/>
<sequence length="128" mass="14443">YVGILVELTRIDGTKHGSAIASQMLDVAFRVQAIRNFAVSQMWKGTRWNVHFGNMMISDPKYFLLDPDPVNSMASGLLLGITLLLLLQPIPDNFGQKHVALSYYVISLHRKRSKCIWVYMICSNGCII</sequence>
<dbReference type="OrthoDB" id="10264595at2759"/>
<name>A0A8X6FXX6_TRICU</name>
<gene>
    <name evidence="1" type="ORF">TNCT_574261</name>
</gene>
<proteinExistence type="predicted"/>
<dbReference type="Proteomes" id="UP000887116">
    <property type="component" value="Unassembled WGS sequence"/>
</dbReference>
<keyword evidence="2" id="KW-1185">Reference proteome</keyword>
<dbReference type="EMBL" id="BMAO01004025">
    <property type="protein sequence ID" value="GFQ91777.1"/>
    <property type="molecule type" value="Genomic_DNA"/>
</dbReference>
<feature type="non-terminal residue" evidence="1">
    <location>
        <position position="128"/>
    </location>
</feature>
<evidence type="ECO:0000313" key="2">
    <source>
        <dbReference type="Proteomes" id="UP000887116"/>
    </source>
</evidence>